<dbReference type="InterPro" id="IPR000504">
    <property type="entry name" value="RRM_dom"/>
</dbReference>
<evidence type="ECO:0000313" key="6">
    <source>
        <dbReference type="Proteomes" id="UP001372338"/>
    </source>
</evidence>
<dbReference type="FunFam" id="3.30.70.330:FF:000631">
    <property type="entry name" value="Glycine-rich RNA-binding protein 3, mitochondrial"/>
    <property type="match status" value="1"/>
</dbReference>
<dbReference type="GO" id="GO:0003723">
    <property type="term" value="F:RNA binding"/>
    <property type="evidence" value="ECO:0007669"/>
    <property type="project" value="UniProtKB-UniRule"/>
</dbReference>
<evidence type="ECO:0000256" key="2">
    <source>
        <dbReference type="PROSITE-ProRule" id="PRU00176"/>
    </source>
</evidence>
<gene>
    <name evidence="5" type="ORF">RIF29_14374</name>
</gene>
<protein>
    <recommendedName>
        <fullName evidence="4">RRM domain-containing protein</fullName>
    </recommendedName>
</protein>
<dbReference type="InterPro" id="IPR052462">
    <property type="entry name" value="SLIRP/GR-RBP-like"/>
</dbReference>
<feature type="compositionally biased region" description="Gly residues" evidence="3">
    <location>
        <begin position="189"/>
        <end position="200"/>
    </location>
</feature>
<comment type="caution">
    <text evidence="5">The sequence shown here is derived from an EMBL/GenBank/DDBJ whole genome shotgun (WGS) entry which is preliminary data.</text>
</comment>
<dbReference type="SUPFAM" id="SSF54928">
    <property type="entry name" value="RNA-binding domain, RBD"/>
    <property type="match status" value="1"/>
</dbReference>
<dbReference type="Proteomes" id="UP001372338">
    <property type="component" value="Unassembled WGS sequence"/>
</dbReference>
<feature type="compositionally biased region" description="Low complexity" evidence="3">
    <location>
        <begin position="172"/>
        <end position="181"/>
    </location>
</feature>
<dbReference type="CDD" id="cd21608">
    <property type="entry name" value="RRM2_NsCP33_like"/>
    <property type="match status" value="1"/>
</dbReference>
<reference evidence="5 6" key="1">
    <citation type="submission" date="2024-01" db="EMBL/GenBank/DDBJ databases">
        <title>The genomes of 5 underutilized Papilionoideae crops provide insights into root nodulation and disease resistanc.</title>
        <authorList>
            <person name="Yuan L."/>
        </authorList>
    </citation>
    <scope>NUCLEOTIDE SEQUENCE [LARGE SCALE GENOMIC DNA]</scope>
    <source>
        <strain evidence="5">ZHUSHIDOU_FW_LH</strain>
        <tissue evidence="5">Leaf</tissue>
    </source>
</reference>
<evidence type="ECO:0000256" key="3">
    <source>
        <dbReference type="SAM" id="MobiDB-lite"/>
    </source>
</evidence>
<dbReference type="EMBL" id="JAYWIO010000003">
    <property type="protein sequence ID" value="KAK7273325.1"/>
    <property type="molecule type" value="Genomic_DNA"/>
</dbReference>
<dbReference type="AlphaFoldDB" id="A0AAN9IDP9"/>
<feature type="compositionally biased region" description="Polar residues" evidence="3">
    <location>
        <begin position="202"/>
        <end position="217"/>
    </location>
</feature>
<feature type="region of interest" description="Disordered" evidence="3">
    <location>
        <begin position="168"/>
        <end position="241"/>
    </location>
</feature>
<proteinExistence type="predicted"/>
<evidence type="ECO:0000256" key="1">
    <source>
        <dbReference type="ARBA" id="ARBA00022884"/>
    </source>
</evidence>
<feature type="domain" description="RRM" evidence="4">
    <location>
        <begin position="40"/>
        <end position="118"/>
    </location>
</feature>
<dbReference type="Pfam" id="PF00076">
    <property type="entry name" value="RRM_1"/>
    <property type="match status" value="1"/>
</dbReference>
<dbReference type="PROSITE" id="PS50102">
    <property type="entry name" value="RRM"/>
    <property type="match status" value="1"/>
</dbReference>
<accession>A0AAN9IDP9</accession>
<sequence>MAFINKIGNLLKHCAVKHINQDLSASTPSLFQAIRSMSSAKLFVGGISYSTDDMSLRESFARYGEVVDAKVIMDRDSGRSRGFGFITFATSDDASAAIQAMDGQDLHGRRIRVNYATERVRPGFGGGGGYGGGSGYGGGGGYGGSSGYGGGYGGSSGYGGGGSGGYSGDGGSTVSTGSSSYQINENSGGDLGSAGLGYDGQFGSNQNDTTGTDNIESTEPLEENHPRENNDEPNDYAQNRG</sequence>
<keyword evidence="1 2" id="KW-0694">RNA-binding</keyword>
<name>A0AAN9IDP9_CROPI</name>
<evidence type="ECO:0000313" key="5">
    <source>
        <dbReference type="EMBL" id="KAK7273325.1"/>
    </source>
</evidence>
<dbReference type="SMART" id="SM00360">
    <property type="entry name" value="RRM"/>
    <property type="match status" value="1"/>
</dbReference>
<dbReference type="InterPro" id="IPR048289">
    <property type="entry name" value="RRM2_NsCP33-like"/>
</dbReference>
<dbReference type="Gene3D" id="3.30.70.330">
    <property type="match status" value="1"/>
</dbReference>
<evidence type="ECO:0000259" key="4">
    <source>
        <dbReference type="PROSITE" id="PS50102"/>
    </source>
</evidence>
<organism evidence="5 6">
    <name type="scientific">Crotalaria pallida</name>
    <name type="common">Smooth rattlebox</name>
    <name type="synonym">Crotalaria striata</name>
    <dbReference type="NCBI Taxonomy" id="3830"/>
    <lineage>
        <taxon>Eukaryota</taxon>
        <taxon>Viridiplantae</taxon>
        <taxon>Streptophyta</taxon>
        <taxon>Embryophyta</taxon>
        <taxon>Tracheophyta</taxon>
        <taxon>Spermatophyta</taxon>
        <taxon>Magnoliopsida</taxon>
        <taxon>eudicotyledons</taxon>
        <taxon>Gunneridae</taxon>
        <taxon>Pentapetalae</taxon>
        <taxon>rosids</taxon>
        <taxon>fabids</taxon>
        <taxon>Fabales</taxon>
        <taxon>Fabaceae</taxon>
        <taxon>Papilionoideae</taxon>
        <taxon>50 kb inversion clade</taxon>
        <taxon>genistoids sensu lato</taxon>
        <taxon>core genistoids</taxon>
        <taxon>Crotalarieae</taxon>
        <taxon>Crotalaria</taxon>
    </lineage>
</organism>
<dbReference type="PANTHER" id="PTHR48027">
    <property type="entry name" value="HETEROGENEOUS NUCLEAR RIBONUCLEOPROTEIN 87F-RELATED"/>
    <property type="match status" value="1"/>
</dbReference>
<keyword evidence="6" id="KW-1185">Reference proteome</keyword>
<dbReference type="InterPro" id="IPR012677">
    <property type="entry name" value="Nucleotide-bd_a/b_plait_sf"/>
</dbReference>
<dbReference type="InterPro" id="IPR035979">
    <property type="entry name" value="RBD_domain_sf"/>
</dbReference>